<name>A0A414T3J8_9FIRM</name>
<gene>
    <name evidence="2" type="ORF">DW265_00175</name>
</gene>
<keyword evidence="3" id="KW-1185">Reference proteome</keyword>
<organism evidence="2 3">
    <name type="scientific">Dorea longicatena</name>
    <dbReference type="NCBI Taxonomy" id="88431"/>
    <lineage>
        <taxon>Bacteria</taxon>
        <taxon>Bacillati</taxon>
        <taxon>Bacillota</taxon>
        <taxon>Clostridia</taxon>
        <taxon>Lachnospirales</taxon>
        <taxon>Lachnospiraceae</taxon>
        <taxon>Dorea</taxon>
    </lineage>
</organism>
<protein>
    <recommendedName>
        <fullName evidence="4">Pilus assembly protein</fullName>
    </recommendedName>
</protein>
<keyword evidence="1" id="KW-1133">Transmembrane helix</keyword>
<evidence type="ECO:0000313" key="3">
    <source>
        <dbReference type="Proteomes" id="UP000284095"/>
    </source>
</evidence>
<dbReference type="AlphaFoldDB" id="A0A414T3J8"/>
<reference evidence="2 3" key="1">
    <citation type="submission" date="2018-08" db="EMBL/GenBank/DDBJ databases">
        <title>A genome reference for cultivated species of the human gut microbiota.</title>
        <authorList>
            <person name="Zou Y."/>
            <person name="Xue W."/>
            <person name="Luo G."/>
        </authorList>
    </citation>
    <scope>NUCLEOTIDE SEQUENCE [LARGE SCALE GENOMIC DNA]</scope>
    <source>
        <strain evidence="2 3">AM22-22</strain>
    </source>
</reference>
<evidence type="ECO:0008006" key="4">
    <source>
        <dbReference type="Google" id="ProtNLM"/>
    </source>
</evidence>
<comment type="caution">
    <text evidence="2">The sequence shown here is derived from an EMBL/GenBank/DDBJ whole genome shotgun (WGS) entry which is preliminary data.</text>
</comment>
<keyword evidence="1" id="KW-0472">Membrane</keyword>
<sequence>MLKKINWEKGYGEVIGYTIAVLFLIGFFSQIVGIYMYARCGHTLNDAVMNIGRSLVTEESINDAQAKAKKGLEKYMGDTQIMPLNEMSISVDYASGSKKEWTKRQIRTCRNKQRL</sequence>
<evidence type="ECO:0000256" key="1">
    <source>
        <dbReference type="SAM" id="Phobius"/>
    </source>
</evidence>
<keyword evidence="1" id="KW-0812">Transmembrane</keyword>
<proteinExistence type="predicted"/>
<dbReference type="EMBL" id="QRIC01000001">
    <property type="protein sequence ID" value="RHG28694.1"/>
    <property type="molecule type" value="Genomic_DNA"/>
</dbReference>
<dbReference type="RefSeq" id="WP_118224013.1">
    <property type="nucleotide sequence ID" value="NZ_QRIC01000001.1"/>
</dbReference>
<dbReference type="Proteomes" id="UP000284095">
    <property type="component" value="Unassembled WGS sequence"/>
</dbReference>
<accession>A0A414T3J8</accession>
<feature type="transmembrane region" description="Helical" evidence="1">
    <location>
        <begin position="14"/>
        <end position="38"/>
    </location>
</feature>
<evidence type="ECO:0000313" key="2">
    <source>
        <dbReference type="EMBL" id="RHG28694.1"/>
    </source>
</evidence>